<sequence length="143" mass="16101">MAVLGRQVFVATLFLIIFTLDYGTCLHCYSCSSGPDELCDDKFSFEAHRVVQVMSCEYSPLLSKPGAGPNTHCGKSKRFDKKPSVDNKDYVFRGCVPENYCRLVKNEVSDCEICETERCNSSPTILPSFMFLIISLLLLKCKF</sequence>
<evidence type="ECO:0000313" key="9">
    <source>
        <dbReference type="EMBL" id="KAF2889545.1"/>
    </source>
</evidence>
<keyword evidence="10" id="KW-1185">Reference proteome</keyword>
<evidence type="ECO:0008006" key="11">
    <source>
        <dbReference type="Google" id="ProtNLM"/>
    </source>
</evidence>
<keyword evidence="2" id="KW-0336">GPI-anchor</keyword>
<dbReference type="OrthoDB" id="75169at2759"/>
<feature type="chain" id="PRO_5035479946" description="Protein sleepless" evidence="8">
    <location>
        <begin position="24"/>
        <end position="143"/>
    </location>
</feature>
<evidence type="ECO:0000256" key="2">
    <source>
        <dbReference type="ARBA" id="ARBA00022622"/>
    </source>
</evidence>
<gene>
    <name evidence="9" type="ORF">ILUMI_16628</name>
</gene>
<proteinExistence type="predicted"/>
<dbReference type="PANTHER" id="PTHR33562">
    <property type="entry name" value="ATILLA, ISOFORM B-RELATED-RELATED"/>
    <property type="match status" value="1"/>
</dbReference>
<reference evidence="9" key="1">
    <citation type="submission" date="2019-08" db="EMBL/GenBank/DDBJ databases">
        <title>The genome of the North American firefly Photinus pyralis.</title>
        <authorList>
            <consortium name="Photinus pyralis genome working group"/>
            <person name="Fallon T.R."/>
            <person name="Sander Lower S.E."/>
            <person name="Weng J.-K."/>
        </authorList>
    </citation>
    <scope>NUCLEOTIDE SEQUENCE</scope>
    <source>
        <strain evidence="9">TRF0915ILg1</strain>
        <tissue evidence="9">Whole body</tissue>
    </source>
</reference>
<keyword evidence="7" id="KW-0449">Lipoprotein</keyword>
<comment type="subcellular location">
    <subcellularLocation>
        <location evidence="1">Membrane</location>
        <topology evidence="1">Lipid-anchor</topology>
        <topology evidence="1">GPI-anchor</topology>
    </subcellularLocation>
</comment>
<organism evidence="9 10">
    <name type="scientific">Ignelater luminosus</name>
    <name type="common">Cucubano</name>
    <name type="synonym">Pyrophorus luminosus</name>
    <dbReference type="NCBI Taxonomy" id="2038154"/>
    <lineage>
        <taxon>Eukaryota</taxon>
        <taxon>Metazoa</taxon>
        <taxon>Ecdysozoa</taxon>
        <taxon>Arthropoda</taxon>
        <taxon>Hexapoda</taxon>
        <taxon>Insecta</taxon>
        <taxon>Pterygota</taxon>
        <taxon>Neoptera</taxon>
        <taxon>Endopterygota</taxon>
        <taxon>Coleoptera</taxon>
        <taxon>Polyphaga</taxon>
        <taxon>Elateriformia</taxon>
        <taxon>Elateroidea</taxon>
        <taxon>Elateridae</taxon>
        <taxon>Agrypninae</taxon>
        <taxon>Pyrophorini</taxon>
        <taxon>Ignelater</taxon>
    </lineage>
</organism>
<dbReference type="Proteomes" id="UP000801492">
    <property type="component" value="Unassembled WGS sequence"/>
</dbReference>
<accession>A0A8K0G2P4</accession>
<dbReference type="InterPro" id="IPR050975">
    <property type="entry name" value="Sleep_regulator"/>
</dbReference>
<keyword evidence="2" id="KW-0325">Glycoprotein</keyword>
<evidence type="ECO:0000256" key="7">
    <source>
        <dbReference type="ARBA" id="ARBA00023288"/>
    </source>
</evidence>
<evidence type="ECO:0000256" key="3">
    <source>
        <dbReference type="ARBA" id="ARBA00022692"/>
    </source>
</evidence>
<keyword evidence="6" id="KW-0472">Membrane</keyword>
<protein>
    <recommendedName>
        <fullName evidence="11">Protein sleepless</fullName>
    </recommendedName>
</protein>
<feature type="signal peptide" evidence="8">
    <location>
        <begin position="1"/>
        <end position="23"/>
    </location>
</feature>
<evidence type="ECO:0000256" key="8">
    <source>
        <dbReference type="SAM" id="SignalP"/>
    </source>
</evidence>
<evidence type="ECO:0000256" key="5">
    <source>
        <dbReference type="ARBA" id="ARBA00022989"/>
    </source>
</evidence>
<dbReference type="EMBL" id="VTPC01065575">
    <property type="protein sequence ID" value="KAF2889545.1"/>
    <property type="molecule type" value="Genomic_DNA"/>
</dbReference>
<dbReference type="AlphaFoldDB" id="A0A8K0G2P4"/>
<comment type="caution">
    <text evidence="9">The sequence shown here is derived from an EMBL/GenBank/DDBJ whole genome shotgun (WGS) entry which is preliminary data.</text>
</comment>
<evidence type="ECO:0000256" key="1">
    <source>
        <dbReference type="ARBA" id="ARBA00004589"/>
    </source>
</evidence>
<name>A0A8K0G2P4_IGNLU</name>
<evidence type="ECO:0000256" key="4">
    <source>
        <dbReference type="ARBA" id="ARBA00022729"/>
    </source>
</evidence>
<evidence type="ECO:0000256" key="6">
    <source>
        <dbReference type="ARBA" id="ARBA00023136"/>
    </source>
</evidence>
<evidence type="ECO:0000313" key="10">
    <source>
        <dbReference type="Proteomes" id="UP000801492"/>
    </source>
</evidence>
<keyword evidence="5" id="KW-1133">Transmembrane helix</keyword>
<keyword evidence="3" id="KW-0812">Transmembrane</keyword>
<dbReference type="GO" id="GO:0098552">
    <property type="term" value="C:side of membrane"/>
    <property type="evidence" value="ECO:0007669"/>
    <property type="project" value="UniProtKB-KW"/>
</dbReference>
<keyword evidence="4 8" id="KW-0732">Signal</keyword>